<keyword evidence="2" id="KW-1185">Reference proteome</keyword>
<evidence type="ECO:0000313" key="1">
    <source>
        <dbReference type="EMBL" id="KAK8580152.1"/>
    </source>
</evidence>
<proteinExistence type="predicted"/>
<name>A0ABR2FGT5_9ROSI</name>
<evidence type="ECO:0000313" key="2">
    <source>
        <dbReference type="Proteomes" id="UP001472677"/>
    </source>
</evidence>
<gene>
    <name evidence="1" type="ORF">V6N12_070436</name>
</gene>
<dbReference type="Proteomes" id="UP001472677">
    <property type="component" value="Unassembled WGS sequence"/>
</dbReference>
<reference evidence="1 2" key="1">
    <citation type="journal article" date="2024" name="G3 (Bethesda)">
        <title>Genome assembly of Hibiscus sabdariffa L. provides insights into metabolisms of medicinal natural products.</title>
        <authorList>
            <person name="Kim T."/>
        </authorList>
    </citation>
    <scope>NUCLEOTIDE SEQUENCE [LARGE SCALE GENOMIC DNA]</scope>
    <source>
        <strain evidence="1">TK-2024</strain>
        <tissue evidence="1">Old leaves</tissue>
    </source>
</reference>
<comment type="caution">
    <text evidence="1">The sequence shown here is derived from an EMBL/GenBank/DDBJ whole genome shotgun (WGS) entry which is preliminary data.</text>
</comment>
<dbReference type="EMBL" id="JBBPBM010000006">
    <property type="protein sequence ID" value="KAK8580152.1"/>
    <property type="molecule type" value="Genomic_DNA"/>
</dbReference>
<protein>
    <submittedName>
        <fullName evidence="1">Uncharacterized protein</fullName>
    </submittedName>
</protein>
<sequence>MTRQEAIESEGNRDLSQSERACEVAKGVLVLDMVWDLREPTWVRREKKELGKEGVCRLRGREEKNREIAVRKRSWRVGRN</sequence>
<organism evidence="1 2">
    <name type="scientific">Hibiscus sabdariffa</name>
    <name type="common">roselle</name>
    <dbReference type="NCBI Taxonomy" id="183260"/>
    <lineage>
        <taxon>Eukaryota</taxon>
        <taxon>Viridiplantae</taxon>
        <taxon>Streptophyta</taxon>
        <taxon>Embryophyta</taxon>
        <taxon>Tracheophyta</taxon>
        <taxon>Spermatophyta</taxon>
        <taxon>Magnoliopsida</taxon>
        <taxon>eudicotyledons</taxon>
        <taxon>Gunneridae</taxon>
        <taxon>Pentapetalae</taxon>
        <taxon>rosids</taxon>
        <taxon>malvids</taxon>
        <taxon>Malvales</taxon>
        <taxon>Malvaceae</taxon>
        <taxon>Malvoideae</taxon>
        <taxon>Hibiscus</taxon>
    </lineage>
</organism>
<accession>A0ABR2FGT5</accession>